<dbReference type="AlphaFoldDB" id="A0A9D4VBL9"/>
<reference evidence="2" key="1">
    <citation type="submission" date="2021-01" db="EMBL/GenBank/DDBJ databases">
        <title>Adiantum capillus-veneris genome.</title>
        <authorList>
            <person name="Fang Y."/>
            <person name="Liao Q."/>
        </authorList>
    </citation>
    <scope>NUCLEOTIDE SEQUENCE</scope>
    <source>
        <strain evidence="2">H3</strain>
        <tissue evidence="2">Leaf</tissue>
    </source>
</reference>
<organism evidence="2 3">
    <name type="scientific">Adiantum capillus-veneris</name>
    <name type="common">Maidenhair fern</name>
    <dbReference type="NCBI Taxonomy" id="13818"/>
    <lineage>
        <taxon>Eukaryota</taxon>
        <taxon>Viridiplantae</taxon>
        <taxon>Streptophyta</taxon>
        <taxon>Embryophyta</taxon>
        <taxon>Tracheophyta</taxon>
        <taxon>Polypodiopsida</taxon>
        <taxon>Polypodiidae</taxon>
        <taxon>Polypodiales</taxon>
        <taxon>Pteridineae</taxon>
        <taxon>Pteridaceae</taxon>
        <taxon>Vittarioideae</taxon>
        <taxon>Adiantum</taxon>
    </lineage>
</organism>
<comment type="caution">
    <text evidence="2">The sequence shown here is derived from an EMBL/GenBank/DDBJ whole genome shotgun (WGS) entry which is preliminary data.</text>
</comment>
<sequence>MWAPKGALWATPSSPSHPWGAQGATLGGAATLRSHPRGADWEVLSIMGIDRGHRRQGMYDSSLEGLIRDDMPVGPDGSLAEKKRRHTYRIMHGPARASSSGPGMQSMQRHERSPKAVCKVIGKALRAGTRIRRM</sequence>
<accession>A0A9D4VBL9</accession>
<protein>
    <submittedName>
        <fullName evidence="2">Uncharacterized protein</fullName>
    </submittedName>
</protein>
<feature type="region of interest" description="Disordered" evidence="1">
    <location>
        <begin position="92"/>
        <end position="114"/>
    </location>
</feature>
<gene>
    <name evidence="2" type="ORF">GOP47_0002803</name>
</gene>
<name>A0A9D4VBL9_ADICA</name>
<feature type="region of interest" description="Disordered" evidence="1">
    <location>
        <begin position="1"/>
        <end position="25"/>
    </location>
</feature>
<evidence type="ECO:0000313" key="2">
    <source>
        <dbReference type="EMBL" id="KAI5083060.1"/>
    </source>
</evidence>
<evidence type="ECO:0000313" key="3">
    <source>
        <dbReference type="Proteomes" id="UP000886520"/>
    </source>
</evidence>
<evidence type="ECO:0000256" key="1">
    <source>
        <dbReference type="SAM" id="MobiDB-lite"/>
    </source>
</evidence>
<feature type="compositionally biased region" description="Polar residues" evidence="1">
    <location>
        <begin position="97"/>
        <end position="107"/>
    </location>
</feature>
<dbReference type="EMBL" id="JABFUD020000002">
    <property type="protein sequence ID" value="KAI5083060.1"/>
    <property type="molecule type" value="Genomic_DNA"/>
</dbReference>
<keyword evidence="3" id="KW-1185">Reference proteome</keyword>
<dbReference type="Proteomes" id="UP000886520">
    <property type="component" value="Chromosome 3"/>
</dbReference>
<proteinExistence type="predicted"/>